<proteinExistence type="predicted"/>
<dbReference type="EMBL" id="LAZR01016135">
    <property type="protein sequence ID" value="KKM05820.1"/>
    <property type="molecule type" value="Genomic_DNA"/>
</dbReference>
<dbReference type="AlphaFoldDB" id="A0A0F9H469"/>
<comment type="caution">
    <text evidence="1">The sequence shown here is derived from an EMBL/GenBank/DDBJ whole genome shotgun (WGS) entry which is preliminary data.</text>
</comment>
<dbReference type="Gene3D" id="3.40.50.300">
    <property type="entry name" value="P-loop containing nucleotide triphosphate hydrolases"/>
    <property type="match status" value="1"/>
</dbReference>
<reference evidence="1" key="1">
    <citation type="journal article" date="2015" name="Nature">
        <title>Complex archaea that bridge the gap between prokaryotes and eukaryotes.</title>
        <authorList>
            <person name="Spang A."/>
            <person name="Saw J.H."/>
            <person name="Jorgensen S.L."/>
            <person name="Zaremba-Niedzwiedzka K."/>
            <person name="Martijn J."/>
            <person name="Lind A.E."/>
            <person name="van Eijk R."/>
            <person name="Schleper C."/>
            <person name="Guy L."/>
            <person name="Ettema T.J."/>
        </authorList>
    </citation>
    <scope>NUCLEOTIDE SEQUENCE</scope>
</reference>
<organism evidence="1">
    <name type="scientific">marine sediment metagenome</name>
    <dbReference type="NCBI Taxonomy" id="412755"/>
    <lineage>
        <taxon>unclassified sequences</taxon>
        <taxon>metagenomes</taxon>
        <taxon>ecological metagenomes</taxon>
    </lineage>
</organism>
<dbReference type="InterPro" id="IPR027417">
    <property type="entry name" value="P-loop_NTPase"/>
</dbReference>
<dbReference type="Gene3D" id="3.30.420.280">
    <property type="match status" value="1"/>
</dbReference>
<name>A0A0F9H469_9ZZZZ</name>
<evidence type="ECO:0008006" key="2">
    <source>
        <dbReference type="Google" id="ProtNLM"/>
    </source>
</evidence>
<evidence type="ECO:0000313" key="1">
    <source>
        <dbReference type="EMBL" id="KKM05820.1"/>
    </source>
</evidence>
<accession>A0A0F9H469</accession>
<sequence length="437" mass="50883">MTAPPKKKFREIWTGKDGIKHMRVNYHEGQIRADKSTARYVIMLAGTQGGKTCYGPHWLYDRILETKVKGEDNDYLAITATFPLLKMKMVKEFRLLFENLLQLGVYKDADKLFLSHERYHGAELWRVIFGSATNPESIESATAKAAWLDEAGQKQFKREAWEAIERRLSIYEGRALFTTTLYCLGWLKTEIYDKAMAGDKTFEVISFDSMVNPLFPKDVYNRARATLPPWKFKMFYQGEYDNPAGQIYDAFNEKTCVIDRFPIPKNWLIYCGHDFGGVNPAAVFYAKDPDTGFFYLFDTFRPQEGMAMHERVEAWKRTTEGMTVVQRCGGSHQEEENRQLYTAHGWPIQEPKIHNVEAGIDKVYALHKLNKIFVFRDLNDYLDEKQSYSRELDDNYTPTDQIEDKSKYHLMDAERYLLSEFTPETAEPSGEGEVWKY</sequence>
<gene>
    <name evidence="1" type="ORF">LCGC14_1750260</name>
</gene>
<protein>
    <recommendedName>
        <fullName evidence="2">Phage terminase large subunit N-terminal domain-containing protein</fullName>
    </recommendedName>
</protein>